<protein>
    <submittedName>
        <fullName evidence="2">Uncharacterized protein</fullName>
    </submittedName>
</protein>
<name>A0A2D4JMN0_MICLE</name>
<feature type="region of interest" description="Disordered" evidence="1">
    <location>
        <begin position="69"/>
        <end position="95"/>
    </location>
</feature>
<proteinExistence type="predicted"/>
<evidence type="ECO:0000256" key="1">
    <source>
        <dbReference type="SAM" id="MobiDB-lite"/>
    </source>
</evidence>
<reference evidence="2" key="1">
    <citation type="submission" date="2017-07" db="EMBL/GenBank/DDBJ databases">
        <authorList>
            <person name="Mikheyev A."/>
            <person name="Grau M."/>
        </authorList>
    </citation>
    <scope>NUCLEOTIDE SEQUENCE</scope>
    <source>
        <tissue evidence="2">Venom_gland</tissue>
    </source>
</reference>
<feature type="compositionally biased region" description="Basic and acidic residues" evidence="1">
    <location>
        <begin position="147"/>
        <end position="161"/>
    </location>
</feature>
<feature type="compositionally biased region" description="Low complexity" evidence="1">
    <location>
        <begin position="69"/>
        <end position="81"/>
    </location>
</feature>
<dbReference type="EMBL" id="IACK01216460">
    <property type="protein sequence ID" value="LAA97728.1"/>
    <property type="molecule type" value="Transcribed_RNA"/>
</dbReference>
<organism evidence="2">
    <name type="scientific">Micrurus lemniscatus lemniscatus</name>
    <dbReference type="NCBI Taxonomy" id="129467"/>
    <lineage>
        <taxon>Eukaryota</taxon>
        <taxon>Metazoa</taxon>
        <taxon>Chordata</taxon>
        <taxon>Craniata</taxon>
        <taxon>Vertebrata</taxon>
        <taxon>Euteleostomi</taxon>
        <taxon>Lepidosauria</taxon>
        <taxon>Squamata</taxon>
        <taxon>Bifurcata</taxon>
        <taxon>Unidentata</taxon>
        <taxon>Episquamata</taxon>
        <taxon>Toxicofera</taxon>
        <taxon>Serpentes</taxon>
        <taxon>Colubroidea</taxon>
        <taxon>Elapidae</taxon>
        <taxon>Elapinae</taxon>
        <taxon>Micrurus</taxon>
    </lineage>
</organism>
<reference evidence="2" key="2">
    <citation type="submission" date="2017-11" db="EMBL/GenBank/DDBJ databases">
        <title>Coralsnake Venomics: Analyses of Venom Gland Transcriptomes and Proteomes of Six Brazilian Taxa.</title>
        <authorList>
            <person name="Aird S.D."/>
            <person name="Jorge da Silva N."/>
            <person name="Qiu L."/>
            <person name="Villar-Briones A."/>
            <person name="Aparecida-Saddi V."/>
            <person name="Campos-Telles M.P."/>
            <person name="Grau M."/>
            <person name="Mikheyev A.S."/>
        </authorList>
    </citation>
    <scope>NUCLEOTIDE SEQUENCE</scope>
    <source>
        <tissue evidence="2">Venom_gland</tissue>
    </source>
</reference>
<dbReference type="AlphaFoldDB" id="A0A2D4JMN0"/>
<sequence length="196" mass="22025">MRHHVTIDKEATPPLPKILFTFFLPPFSLFLTLPKTHPYFREGKEGRRKVKKKEEEEKKERALDLYKPPLRAGRRAAAPQAGEKEENLPSPARNAEGNRLLCLPDAAERLAVTLSGAFTHFSRSALEGEAARRRRRRRPRENGQFLAKEKKGGQPKKRDVARASVPGVGRVSFPHLPSPGFLDLAAAVASILKDYM</sequence>
<evidence type="ECO:0000313" key="2">
    <source>
        <dbReference type="EMBL" id="LAA97728.1"/>
    </source>
</evidence>
<feature type="region of interest" description="Disordered" evidence="1">
    <location>
        <begin position="126"/>
        <end position="162"/>
    </location>
</feature>
<accession>A0A2D4JMN0</accession>